<dbReference type="EMBL" id="KQ981110">
    <property type="protein sequence ID" value="KYN09433.1"/>
    <property type="molecule type" value="Genomic_DNA"/>
</dbReference>
<dbReference type="SUPFAM" id="SSF53098">
    <property type="entry name" value="Ribonuclease H-like"/>
    <property type="match status" value="1"/>
</dbReference>
<feature type="non-terminal residue" evidence="2">
    <location>
        <position position="1"/>
    </location>
</feature>
<dbReference type="AlphaFoldDB" id="A0A151IRT6"/>
<dbReference type="PROSITE" id="PS50994">
    <property type="entry name" value="INTEGRASE"/>
    <property type="match status" value="1"/>
</dbReference>
<dbReference type="Gene3D" id="3.30.420.10">
    <property type="entry name" value="Ribonuclease H-like superfamily/Ribonuclease H"/>
    <property type="match status" value="1"/>
</dbReference>
<dbReference type="Pfam" id="PF00665">
    <property type="entry name" value="rve"/>
    <property type="match status" value="1"/>
</dbReference>
<organism evidence="2 3">
    <name type="scientific">Trachymyrmex cornetzi</name>
    <dbReference type="NCBI Taxonomy" id="471704"/>
    <lineage>
        <taxon>Eukaryota</taxon>
        <taxon>Metazoa</taxon>
        <taxon>Ecdysozoa</taxon>
        <taxon>Arthropoda</taxon>
        <taxon>Hexapoda</taxon>
        <taxon>Insecta</taxon>
        <taxon>Pterygota</taxon>
        <taxon>Neoptera</taxon>
        <taxon>Endopterygota</taxon>
        <taxon>Hymenoptera</taxon>
        <taxon>Apocrita</taxon>
        <taxon>Aculeata</taxon>
        <taxon>Formicoidea</taxon>
        <taxon>Formicidae</taxon>
        <taxon>Myrmicinae</taxon>
        <taxon>Trachymyrmex</taxon>
    </lineage>
</organism>
<keyword evidence="3" id="KW-1185">Reference proteome</keyword>
<proteinExistence type="predicted"/>
<gene>
    <name evidence="2" type="ORF">ALC57_18452</name>
</gene>
<dbReference type="STRING" id="471704.A0A151IRT6"/>
<evidence type="ECO:0000313" key="2">
    <source>
        <dbReference type="EMBL" id="KYN09433.1"/>
    </source>
</evidence>
<dbReference type="PANTHER" id="PTHR37984">
    <property type="entry name" value="PROTEIN CBG26694"/>
    <property type="match status" value="1"/>
</dbReference>
<evidence type="ECO:0000313" key="3">
    <source>
        <dbReference type="Proteomes" id="UP000078492"/>
    </source>
</evidence>
<name>A0A151IRT6_9HYME</name>
<dbReference type="InterPro" id="IPR036397">
    <property type="entry name" value="RNaseH_sf"/>
</dbReference>
<dbReference type="GO" id="GO:0003676">
    <property type="term" value="F:nucleic acid binding"/>
    <property type="evidence" value="ECO:0007669"/>
    <property type="project" value="InterPro"/>
</dbReference>
<dbReference type="Proteomes" id="UP000078492">
    <property type="component" value="Unassembled WGS sequence"/>
</dbReference>
<protein>
    <submittedName>
        <fullName evidence="2">Pro-Pol polyprotein</fullName>
    </submittedName>
</protein>
<dbReference type="InterPro" id="IPR012337">
    <property type="entry name" value="RNaseH-like_sf"/>
</dbReference>
<accession>A0A151IRT6</accession>
<dbReference type="InterPro" id="IPR050951">
    <property type="entry name" value="Retrovirus_Pol_polyprotein"/>
</dbReference>
<dbReference type="GO" id="GO:0015074">
    <property type="term" value="P:DNA integration"/>
    <property type="evidence" value="ECO:0007669"/>
    <property type="project" value="InterPro"/>
</dbReference>
<feature type="domain" description="Integrase catalytic" evidence="1">
    <location>
        <begin position="1"/>
        <end position="148"/>
    </location>
</feature>
<evidence type="ECO:0000259" key="1">
    <source>
        <dbReference type="PROSITE" id="PS50994"/>
    </source>
</evidence>
<reference evidence="2 3" key="1">
    <citation type="submission" date="2015-09" db="EMBL/GenBank/DDBJ databases">
        <title>Trachymyrmex cornetzi WGS genome.</title>
        <authorList>
            <person name="Nygaard S."/>
            <person name="Hu H."/>
            <person name="Boomsma J."/>
            <person name="Zhang G."/>
        </authorList>
    </citation>
    <scope>NUCLEOTIDE SEQUENCE [LARGE SCALE GENOMIC DNA]</scope>
    <source>
        <strain evidence="2">Tcor2-1</strain>
        <tissue evidence="2">Whole body</tissue>
    </source>
</reference>
<dbReference type="InterPro" id="IPR001584">
    <property type="entry name" value="Integrase_cat-core"/>
</dbReference>
<dbReference type="PANTHER" id="PTHR37984:SF5">
    <property type="entry name" value="PROTEIN NYNRIN-LIKE"/>
    <property type="match status" value="1"/>
</dbReference>
<sequence>VDHFGPLQQTSGNFRHIFIVIDSFTRFTWLFAVKTTKSKEVNKCLKNLFDTFGKPREIVSDRGSAFTSNEFKHFIESMQIKHRLIAVASPWSNGLVERVNRFVKSSLRKIIKSPDDWKNWLSKTQYVINNTHHSSVKNTPSKLLLGYDQRNHTDSQLTELVNDLARIDVDLETERNTIRDTAHEVTEKLRKYNKKYRDARHKPATKYKVDDLVMIRNLHAKPGQSTKFDVPYKGPYQVTKVLDFDRYVVTDIPGFNLSAKPYKAILSPDKLKPWIRPV</sequence>